<proteinExistence type="predicted"/>
<dbReference type="EMBL" id="KB445814">
    <property type="protein sequence ID" value="EMD31959.1"/>
    <property type="molecule type" value="Genomic_DNA"/>
</dbReference>
<gene>
    <name evidence="1" type="ORF">CERSUDRAFT_99937</name>
</gene>
<dbReference type="STRING" id="914234.M2P977"/>
<dbReference type="PANTHER" id="PTHR33266">
    <property type="entry name" value="CHROMOSOME 15, WHOLE GENOME SHOTGUN SEQUENCE"/>
    <property type="match status" value="1"/>
</dbReference>
<evidence type="ECO:0000313" key="1">
    <source>
        <dbReference type="EMBL" id="EMD31959.1"/>
    </source>
</evidence>
<accession>M2P977</accession>
<dbReference type="HOGENOM" id="CLU_009568_3_0_1"/>
<sequence>MYRGFRLRLDHRLVRRTVATDFIEDDAPEGLSEELLQAYERTDFTDVRSRLLKLIPNTDGGLRARMRAFHDSPYRGDAADGLVTYLTENDESFEHPRKSPQGRRGKFCSVVQSAASGKSRTLIEIGTRGVFVLYMNLRSRHDLVGYPFRDEFPSRILANFVEYSKAQYEARCVHFLSAILVAFISELQSILERTAGDTSMAVKVWQEQMCGTDWLSRIKFFEQARVEYDKFQQGTMTWQETTPWALLSSLSGKFPEIFTHTHFPKLVIAFDNAEELNRRSSLNYYRSDVLCSVISDCNIWCRPGSIWVVFASREPIIADYNIGYTPHFGSSARKAIPGRDLYPPFTLLDWDQFALPLDLQAPGDVGKLDHLVSFGRPIWKIILDESNAYSDLFDRAVAYFVGGTNSFDPGDYKQALASLFQRFCLQTPFAHPLAAQLIDTAISKHLCVCLGRSDNGVMTRATYPSEPFLSHVVATITYNTKQPNSLLTILRTLLEAISSGTVSTEPDGSLITRILWLLCFDFASIDRPLTAAYSDDFRSMEIAFCRMHPLTAILETMFGPDFWPSGDTGEDAKNTLKHAYLAASHWIRMDDGEDEDEPDMVDQPSNKQEYAALPESNTTISQLSSTAALSQWLWNRSAVLQCNRHQAPIKQVMPIYLTDPGADGDVPVKPLAVTQNRMSQLLMSTRLHSDHAPSSVLLGAITRERFGAAGVLPYVAILMDLGRPDPAVHASFEHRIDGPCLTIHVSGFSKQIFPFLSRYAGLEESLCDILTHHMSPQGAVAVMCDVYNGTLFGRTVEPCHMIWERQNEESEHI</sequence>
<reference evidence="1 2" key="1">
    <citation type="journal article" date="2012" name="Proc. Natl. Acad. Sci. U.S.A.">
        <title>Comparative genomics of Ceriporiopsis subvermispora and Phanerochaete chrysosporium provide insight into selective ligninolysis.</title>
        <authorList>
            <person name="Fernandez-Fueyo E."/>
            <person name="Ruiz-Duenas F.J."/>
            <person name="Ferreira P."/>
            <person name="Floudas D."/>
            <person name="Hibbett D.S."/>
            <person name="Canessa P."/>
            <person name="Larrondo L.F."/>
            <person name="James T.Y."/>
            <person name="Seelenfreund D."/>
            <person name="Lobos S."/>
            <person name="Polanco R."/>
            <person name="Tello M."/>
            <person name="Honda Y."/>
            <person name="Watanabe T."/>
            <person name="Watanabe T."/>
            <person name="Ryu J.S."/>
            <person name="Kubicek C.P."/>
            <person name="Schmoll M."/>
            <person name="Gaskell J."/>
            <person name="Hammel K.E."/>
            <person name="St John F.J."/>
            <person name="Vanden Wymelenberg A."/>
            <person name="Sabat G."/>
            <person name="Splinter BonDurant S."/>
            <person name="Syed K."/>
            <person name="Yadav J.S."/>
            <person name="Doddapaneni H."/>
            <person name="Subramanian V."/>
            <person name="Lavin J.L."/>
            <person name="Oguiza J.A."/>
            <person name="Perez G."/>
            <person name="Pisabarro A.G."/>
            <person name="Ramirez L."/>
            <person name="Santoyo F."/>
            <person name="Master E."/>
            <person name="Coutinho P.M."/>
            <person name="Henrissat B."/>
            <person name="Lombard V."/>
            <person name="Magnuson J.K."/>
            <person name="Kuees U."/>
            <person name="Hori C."/>
            <person name="Igarashi K."/>
            <person name="Samejima M."/>
            <person name="Held B.W."/>
            <person name="Barry K.W."/>
            <person name="LaButti K.M."/>
            <person name="Lapidus A."/>
            <person name="Lindquist E.A."/>
            <person name="Lucas S.M."/>
            <person name="Riley R."/>
            <person name="Salamov A.A."/>
            <person name="Hoffmeister D."/>
            <person name="Schwenk D."/>
            <person name="Hadar Y."/>
            <person name="Yarden O."/>
            <person name="de Vries R.P."/>
            <person name="Wiebenga A."/>
            <person name="Stenlid J."/>
            <person name="Eastwood D."/>
            <person name="Grigoriev I.V."/>
            <person name="Berka R.M."/>
            <person name="Blanchette R.A."/>
            <person name="Kersten P."/>
            <person name="Martinez A.T."/>
            <person name="Vicuna R."/>
            <person name="Cullen D."/>
        </authorList>
    </citation>
    <scope>NUCLEOTIDE SEQUENCE [LARGE SCALE GENOMIC DNA]</scope>
    <source>
        <strain evidence="1 2">B</strain>
    </source>
</reference>
<protein>
    <submittedName>
        <fullName evidence="1">Uncharacterized protein</fullName>
    </submittedName>
</protein>
<dbReference type="PANTHER" id="PTHR33266:SF1">
    <property type="entry name" value="F-BOX DOMAIN-CONTAINING PROTEIN"/>
    <property type="match status" value="1"/>
</dbReference>
<dbReference type="Proteomes" id="UP000016930">
    <property type="component" value="Unassembled WGS sequence"/>
</dbReference>
<dbReference type="AlphaFoldDB" id="M2P977"/>
<dbReference type="OrthoDB" id="107110at2759"/>
<evidence type="ECO:0000313" key="2">
    <source>
        <dbReference type="Proteomes" id="UP000016930"/>
    </source>
</evidence>
<organism evidence="1 2">
    <name type="scientific">Ceriporiopsis subvermispora (strain B)</name>
    <name type="common">White-rot fungus</name>
    <name type="synonym">Gelatoporia subvermispora</name>
    <dbReference type="NCBI Taxonomy" id="914234"/>
    <lineage>
        <taxon>Eukaryota</taxon>
        <taxon>Fungi</taxon>
        <taxon>Dikarya</taxon>
        <taxon>Basidiomycota</taxon>
        <taxon>Agaricomycotina</taxon>
        <taxon>Agaricomycetes</taxon>
        <taxon>Polyporales</taxon>
        <taxon>Gelatoporiaceae</taxon>
        <taxon>Gelatoporia</taxon>
    </lineage>
</organism>
<name>M2P977_CERS8</name>
<keyword evidence="2" id="KW-1185">Reference proteome</keyword>